<keyword evidence="2 8" id="KW-0813">Transport</keyword>
<dbReference type="Gene3D" id="2.170.130.10">
    <property type="entry name" value="TonB-dependent receptor, plug domain"/>
    <property type="match status" value="1"/>
</dbReference>
<keyword evidence="5 9" id="KW-0732">Signal</keyword>
<keyword evidence="3 8" id="KW-1134">Transmembrane beta strand</keyword>
<evidence type="ECO:0000256" key="8">
    <source>
        <dbReference type="PROSITE-ProRule" id="PRU01360"/>
    </source>
</evidence>
<evidence type="ECO:0000256" key="1">
    <source>
        <dbReference type="ARBA" id="ARBA00004571"/>
    </source>
</evidence>
<dbReference type="InterPro" id="IPR039426">
    <property type="entry name" value="TonB-dep_rcpt-like"/>
</dbReference>
<dbReference type="RefSeq" id="WP_123217177.1">
    <property type="nucleotide sequence ID" value="NZ_RJTM01000110.1"/>
</dbReference>
<comment type="caution">
    <text evidence="11">The sequence shown here is derived from an EMBL/GenBank/DDBJ whole genome shotgun (WGS) entry which is preliminary data.</text>
</comment>
<dbReference type="GO" id="GO:0009279">
    <property type="term" value="C:cell outer membrane"/>
    <property type="evidence" value="ECO:0007669"/>
    <property type="project" value="UniProtKB-SubCell"/>
</dbReference>
<dbReference type="SUPFAM" id="SSF56935">
    <property type="entry name" value="Porins"/>
    <property type="match status" value="1"/>
</dbReference>
<evidence type="ECO:0000256" key="6">
    <source>
        <dbReference type="ARBA" id="ARBA00023136"/>
    </source>
</evidence>
<evidence type="ECO:0000256" key="2">
    <source>
        <dbReference type="ARBA" id="ARBA00022448"/>
    </source>
</evidence>
<feature type="domain" description="TonB-dependent receptor plug" evidence="10">
    <location>
        <begin position="119"/>
        <end position="247"/>
    </location>
</feature>
<dbReference type="InterPro" id="IPR036942">
    <property type="entry name" value="Beta-barrel_TonB_sf"/>
</dbReference>
<dbReference type="Proteomes" id="UP000267469">
    <property type="component" value="Unassembled WGS sequence"/>
</dbReference>
<keyword evidence="12" id="KW-1185">Reference proteome</keyword>
<evidence type="ECO:0000256" key="7">
    <source>
        <dbReference type="ARBA" id="ARBA00023237"/>
    </source>
</evidence>
<feature type="chain" id="PRO_5018236689" evidence="9">
    <location>
        <begin position="23"/>
        <end position="1090"/>
    </location>
</feature>
<dbReference type="OrthoDB" id="9768177at2"/>
<dbReference type="InterPro" id="IPR037066">
    <property type="entry name" value="Plug_dom_sf"/>
</dbReference>
<dbReference type="InterPro" id="IPR008969">
    <property type="entry name" value="CarboxyPept-like_regulatory"/>
</dbReference>
<comment type="subcellular location">
    <subcellularLocation>
        <location evidence="1 8">Cell outer membrane</location>
        <topology evidence="1 8">Multi-pass membrane protein</topology>
    </subcellularLocation>
</comment>
<dbReference type="PROSITE" id="PS52016">
    <property type="entry name" value="TONB_DEPENDENT_REC_3"/>
    <property type="match status" value="1"/>
</dbReference>
<reference evidence="11 12" key="1">
    <citation type="submission" date="2018-10" db="EMBL/GenBank/DDBJ databases">
        <title>Sinomicrobium pectinilyticum sp. nov., a pectinase-producing bacterium isolated from alkaline and saline soil, and emended description of the genus Sinomicrobium.</title>
        <authorList>
            <person name="Cheng B."/>
            <person name="Li C."/>
            <person name="Lai Q."/>
            <person name="Du M."/>
            <person name="Shao Z."/>
            <person name="Xu P."/>
            <person name="Yang C."/>
        </authorList>
    </citation>
    <scope>NUCLEOTIDE SEQUENCE [LARGE SCALE GENOMIC DNA]</scope>
    <source>
        <strain evidence="11 12">5DNS001</strain>
    </source>
</reference>
<evidence type="ECO:0000313" key="12">
    <source>
        <dbReference type="Proteomes" id="UP000267469"/>
    </source>
</evidence>
<dbReference type="GO" id="GO:0044718">
    <property type="term" value="P:siderophore transmembrane transport"/>
    <property type="evidence" value="ECO:0007669"/>
    <property type="project" value="TreeGrafter"/>
</dbReference>
<dbReference type="InterPro" id="IPR023997">
    <property type="entry name" value="TonB-dep_OMP_SusC/RagA_CS"/>
</dbReference>
<dbReference type="Pfam" id="PF13715">
    <property type="entry name" value="CarbopepD_reg_2"/>
    <property type="match status" value="1"/>
</dbReference>
<dbReference type="NCBIfam" id="TIGR04056">
    <property type="entry name" value="OMP_RagA_SusC"/>
    <property type="match status" value="1"/>
</dbReference>
<sequence length="1090" mass="120568">MCKKQLTFVFTVLLLCSQLLLAQDRTVTGVVTDAEDGMPLPGVNVVIKGTTTGASTDFDGNFTIQVSADAVLVFSNMGYATREVAVGNNSEINVALSPAMEELEGVVVTALGIKRQARALGYAVSTVSAEDLTESGNTNFASALYGKAAGVKITTAPGGASSAVNVQIRGINSLNYNQQPLYVVDGVVIRNDGQFGANGANNNNYWDDQRIQGNGILDIDPNNIESLNVLKGASATALYGSDAASGVIVITTKKGTEKKGLGIELNYNGTVEQVAFLPKFQNTYGPGYDRETNLANGATAEGWIPDSESPSGFRPYFRAYGNFGPKMEGQQVRWWDGSTRSYSARPDNYKDVYRTGYTSNVNLAVSDKTEKLNYRLTYSRLDYKGTQEGNELEKNTFGLNSSLKINDKISLDIVANYINTITTNRPYQLGQVLGSFGGYFSRTEDMDLMKQKYRTSDGYKYVTYANRERSDESFIYDIRATNLLDFFWQQMRNKYVETENRLISSATLNWELAKGLQFRGRIGSDYTSLNSENKQHNEYPLRFNGATSTGAFSVATGQYSILYGDLLLTYFKELGEDFDFSVSGGFQSRSEKYKDQKSATTGGLVTENWFSLNNSYGILETSYNRKELLKYAYLGILNLSYKDFLFVEGTARQEYASTLPAKNNSYFYPSANASFVFNDVLQVPEFMSYGKIRASYGVVGNAPPMYESNISYNQISLQSINGSVPALSLNSAYGNDDLKPEKKYEMEVGLETQFLNNRIGLDISYYDNQVKNQILALQTAPSVGASSQLVNVGEIGSRGFELAINATPLAGDFRWDTRFNFAVNQSRVNSLMDGVDELVFYTAEQNTIKIVAGVGEKLGNIYVNPRATDENGNYLINDDGLYVMDKNTYVKAGNIMPKAVGGFSNTFTYKNFSLDFSVDYRLGGQMVSPNTKYMMGAGMLENTMQYRDAEHGGISYTADGVTYNDGVLLEGVNQNTGQPNEEVISAATYYMNTFNWGNDSWSREGAIYDNSYIKMREMVLGYNLPDKIAEKLHVQNLRISLIGRNLFYIWRTLENIDPEAPLGNKWWSQGVDVGSTAATRSFGISLNAKF</sequence>
<dbReference type="InterPro" id="IPR023996">
    <property type="entry name" value="TonB-dep_OMP_SusC/RagA"/>
</dbReference>
<organism evidence="11 12">
    <name type="scientific">Sinomicrobium pectinilyticum</name>
    <dbReference type="NCBI Taxonomy" id="1084421"/>
    <lineage>
        <taxon>Bacteria</taxon>
        <taxon>Pseudomonadati</taxon>
        <taxon>Bacteroidota</taxon>
        <taxon>Flavobacteriia</taxon>
        <taxon>Flavobacteriales</taxon>
        <taxon>Flavobacteriaceae</taxon>
        <taxon>Sinomicrobium</taxon>
    </lineage>
</organism>
<keyword evidence="4 8" id="KW-0812">Transmembrane</keyword>
<dbReference type="InterPro" id="IPR012910">
    <property type="entry name" value="Plug_dom"/>
</dbReference>
<dbReference type="EMBL" id="RJTM01000110">
    <property type="protein sequence ID" value="RNL82588.1"/>
    <property type="molecule type" value="Genomic_DNA"/>
</dbReference>
<proteinExistence type="inferred from homology"/>
<evidence type="ECO:0000256" key="9">
    <source>
        <dbReference type="SAM" id="SignalP"/>
    </source>
</evidence>
<dbReference type="PANTHER" id="PTHR30069:SF29">
    <property type="entry name" value="HEMOGLOBIN AND HEMOGLOBIN-HAPTOGLOBIN-BINDING PROTEIN 1-RELATED"/>
    <property type="match status" value="1"/>
</dbReference>
<dbReference type="AlphaFoldDB" id="A0A3N0E436"/>
<protein>
    <submittedName>
        <fullName evidence="11">SusC/RagA family TonB-linked outer membrane protein</fullName>
    </submittedName>
</protein>
<evidence type="ECO:0000256" key="3">
    <source>
        <dbReference type="ARBA" id="ARBA00022452"/>
    </source>
</evidence>
<evidence type="ECO:0000259" key="10">
    <source>
        <dbReference type="Pfam" id="PF07715"/>
    </source>
</evidence>
<evidence type="ECO:0000256" key="5">
    <source>
        <dbReference type="ARBA" id="ARBA00022729"/>
    </source>
</evidence>
<evidence type="ECO:0000313" key="11">
    <source>
        <dbReference type="EMBL" id="RNL82588.1"/>
    </source>
</evidence>
<dbReference type="PANTHER" id="PTHR30069">
    <property type="entry name" value="TONB-DEPENDENT OUTER MEMBRANE RECEPTOR"/>
    <property type="match status" value="1"/>
</dbReference>
<dbReference type="SUPFAM" id="SSF49464">
    <property type="entry name" value="Carboxypeptidase regulatory domain-like"/>
    <property type="match status" value="1"/>
</dbReference>
<dbReference type="Gene3D" id="2.60.40.1120">
    <property type="entry name" value="Carboxypeptidase-like, regulatory domain"/>
    <property type="match status" value="1"/>
</dbReference>
<gene>
    <name evidence="11" type="ORF">ED312_16745</name>
</gene>
<dbReference type="Gene3D" id="2.40.170.20">
    <property type="entry name" value="TonB-dependent receptor, beta-barrel domain"/>
    <property type="match status" value="1"/>
</dbReference>
<dbReference type="Pfam" id="PF07715">
    <property type="entry name" value="Plug"/>
    <property type="match status" value="1"/>
</dbReference>
<evidence type="ECO:0000256" key="4">
    <source>
        <dbReference type="ARBA" id="ARBA00022692"/>
    </source>
</evidence>
<feature type="signal peptide" evidence="9">
    <location>
        <begin position="1"/>
        <end position="22"/>
    </location>
</feature>
<dbReference type="FunFam" id="2.60.40.1120:FF:000003">
    <property type="entry name" value="Outer membrane protein Omp121"/>
    <property type="match status" value="1"/>
</dbReference>
<keyword evidence="6 8" id="KW-0472">Membrane</keyword>
<accession>A0A3N0E436</accession>
<name>A0A3N0E436_SINP1</name>
<dbReference type="GO" id="GO:0015344">
    <property type="term" value="F:siderophore uptake transmembrane transporter activity"/>
    <property type="evidence" value="ECO:0007669"/>
    <property type="project" value="TreeGrafter"/>
</dbReference>
<keyword evidence="7 8" id="KW-0998">Cell outer membrane</keyword>
<comment type="similarity">
    <text evidence="8">Belongs to the TonB-dependent receptor family.</text>
</comment>
<dbReference type="NCBIfam" id="TIGR04057">
    <property type="entry name" value="SusC_RagA_signa"/>
    <property type="match status" value="1"/>
</dbReference>